<dbReference type="EMBL" id="SRJD01000009">
    <property type="protein sequence ID" value="TGA98124.1"/>
    <property type="molecule type" value="Genomic_DNA"/>
</dbReference>
<dbReference type="InterPro" id="IPR027393">
    <property type="entry name" value="Virus_scaffolding_prot_C"/>
</dbReference>
<dbReference type="AlphaFoldDB" id="A0A4Z0GMQ2"/>
<comment type="caution">
    <text evidence="2">The sequence shown here is derived from an EMBL/GenBank/DDBJ whole genome shotgun (WGS) entry which is preliminary data.</text>
</comment>
<reference evidence="2 3" key="1">
    <citation type="journal article" date="2015" name="Int. J. Syst. Evol. Microbiol.">
        <title>Sporolactobacillus shoreae sp. nov. and Sporolactobacillus spathodeae sp. nov., two spore-forming lactic acid bacteria isolated from tree barks in Thailand.</title>
        <authorList>
            <person name="Thamacharoensuk T."/>
            <person name="Kitahara M."/>
            <person name="Ohkuma M."/>
            <person name="Thongchul N."/>
            <person name="Tanasupawat S."/>
        </authorList>
    </citation>
    <scope>NUCLEOTIDE SEQUENCE [LARGE SCALE GENOMIC DNA]</scope>
    <source>
        <strain evidence="2 3">BK92</strain>
    </source>
</reference>
<dbReference type="Gene3D" id="4.10.810.10">
    <property type="entry name" value="Virus Scaffolding Protein, Chain A"/>
    <property type="match status" value="1"/>
</dbReference>
<evidence type="ECO:0000259" key="1">
    <source>
        <dbReference type="SMART" id="SM00914"/>
    </source>
</evidence>
<dbReference type="Gene3D" id="3.40.1530.30">
    <property type="entry name" value="Uncharacterised family UPF0302, N-terminal domain"/>
    <property type="match status" value="1"/>
</dbReference>
<dbReference type="SMART" id="SM00914">
    <property type="entry name" value="IDEAL"/>
    <property type="match status" value="1"/>
</dbReference>
<dbReference type="Pfam" id="PF08858">
    <property type="entry name" value="IDEAL"/>
    <property type="match status" value="1"/>
</dbReference>
<evidence type="ECO:0000313" key="3">
    <source>
        <dbReference type="Proteomes" id="UP000298347"/>
    </source>
</evidence>
<name>A0A4Z0GMQ2_9BACL</name>
<dbReference type="InterPro" id="IPR011188">
    <property type="entry name" value="UPF0302"/>
</dbReference>
<dbReference type="InterPro" id="IPR014963">
    <property type="entry name" value="UPF0302_N"/>
</dbReference>
<dbReference type="Pfam" id="PF08864">
    <property type="entry name" value="UPF0302"/>
    <property type="match status" value="1"/>
</dbReference>
<dbReference type="OrthoDB" id="2155814at2"/>
<keyword evidence="3" id="KW-1185">Reference proteome</keyword>
<sequence length="184" mass="20795">MEQTVSTVQKKSFIKWLLNQQVIKDREIIWLLNYMMGNKQLLQLIHFVDNVFGCKRAIEIDATSQTPSGFEYTKDSVHTDDPEKTFHDLRLNQADNVYIKVNLPSVIRSPEYFVVLEEGPNAARFVHHAFGSAAEAATGAAEKAYAEERLKTAINQALDDGDETAFYKLTEKLRALGITGESVR</sequence>
<gene>
    <name evidence="2" type="ORF">E4665_09230</name>
</gene>
<accession>A0A4Z0GMQ2</accession>
<proteinExistence type="predicted"/>
<evidence type="ECO:0000313" key="2">
    <source>
        <dbReference type="EMBL" id="TGA98124.1"/>
    </source>
</evidence>
<dbReference type="InterPro" id="IPR038091">
    <property type="entry name" value="UPF0302_N_sf"/>
</dbReference>
<dbReference type="InterPro" id="IPR014957">
    <property type="entry name" value="IDEAL_dom"/>
</dbReference>
<dbReference type="PIRSF" id="PIRSF007165">
    <property type="entry name" value="UCP007165"/>
    <property type="match status" value="1"/>
</dbReference>
<dbReference type="RefSeq" id="WP_135348505.1">
    <property type="nucleotide sequence ID" value="NZ_SRJD01000009.1"/>
</dbReference>
<feature type="domain" description="IDEAL" evidence="1">
    <location>
        <begin position="141"/>
        <end position="173"/>
    </location>
</feature>
<dbReference type="Proteomes" id="UP000298347">
    <property type="component" value="Unassembled WGS sequence"/>
</dbReference>
<organism evidence="2 3">
    <name type="scientific">Sporolactobacillus shoreae</name>
    <dbReference type="NCBI Taxonomy" id="1465501"/>
    <lineage>
        <taxon>Bacteria</taxon>
        <taxon>Bacillati</taxon>
        <taxon>Bacillota</taxon>
        <taxon>Bacilli</taxon>
        <taxon>Bacillales</taxon>
        <taxon>Sporolactobacillaceae</taxon>
        <taxon>Sporolactobacillus</taxon>
    </lineage>
</organism>
<protein>
    <submittedName>
        <fullName evidence="2">IDEAL domain-containing protein</fullName>
    </submittedName>
</protein>